<dbReference type="GO" id="GO:0032259">
    <property type="term" value="P:methylation"/>
    <property type="evidence" value="ECO:0007669"/>
    <property type="project" value="UniProtKB-KW"/>
</dbReference>
<dbReference type="OrthoDB" id="9789123at2"/>
<comment type="caution">
    <text evidence="4">The sequence shown here is derived from an EMBL/GenBank/DDBJ whole genome shotgun (WGS) entry which is preliminary data.</text>
</comment>
<dbReference type="Gene3D" id="3.40.50.150">
    <property type="entry name" value="Vaccinia Virus protein VP39"/>
    <property type="match status" value="1"/>
</dbReference>
<dbReference type="EMBL" id="WRXO01000002">
    <property type="protein sequence ID" value="MVT41015.1"/>
    <property type="molecule type" value="Genomic_DNA"/>
</dbReference>
<dbReference type="Proteomes" id="UP000468388">
    <property type="component" value="Unassembled WGS sequence"/>
</dbReference>
<organism evidence="4 5">
    <name type="scientific">Chitinophaga oryziterrae</name>
    <dbReference type="NCBI Taxonomy" id="1031224"/>
    <lineage>
        <taxon>Bacteria</taxon>
        <taxon>Pseudomonadati</taxon>
        <taxon>Bacteroidota</taxon>
        <taxon>Chitinophagia</taxon>
        <taxon>Chitinophagales</taxon>
        <taxon>Chitinophagaceae</taxon>
        <taxon>Chitinophaga</taxon>
    </lineage>
</organism>
<keyword evidence="5" id="KW-1185">Reference proteome</keyword>
<accession>A0A6N8J6X2</accession>
<evidence type="ECO:0000313" key="4">
    <source>
        <dbReference type="EMBL" id="MVT41015.1"/>
    </source>
</evidence>
<evidence type="ECO:0000259" key="3">
    <source>
        <dbReference type="Pfam" id="PF13649"/>
    </source>
</evidence>
<dbReference type="GO" id="GO:0008168">
    <property type="term" value="F:methyltransferase activity"/>
    <property type="evidence" value="ECO:0007669"/>
    <property type="project" value="UniProtKB-KW"/>
</dbReference>
<keyword evidence="2 4" id="KW-0808">Transferase</keyword>
<gene>
    <name evidence="4" type="ORF">GO495_10520</name>
</gene>
<dbReference type="AlphaFoldDB" id="A0A6N8J6X2"/>
<protein>
    <submittedName>
        <fullName evidence="4">Methyltransferase domain-containing protein</fullName>
    </submittedName>
</protein>
<evidence type="ECO:0000256" key="2">
    <source>
        <dbReference type="ARBA" id="ARBA00022679"/>
    </source>
</evidence>
<evidence type="ECO:0000256" key="1">
    <source>
        <dbReference type="ARBA" id="ARBA00022603"/>
    </source>
</evidence>
<keyword evidence="1 4" id="KW-0489">Methyltransferase</keyword>
<reference evidence="4 5" key="1">
    <citation type="submission" date="2019-12" db="EMBL/GenBank/DDBJ databases">
        <title>The draft genomic sequence of strain Chitinophaga oryziterrae JCM 16595.</title>
        <authorList>
            <person name="Zhang X."/>
        </authorList>
    </citation>
    <scope>NUCLEOTIDE SEQUENCE [LARGE SCALE GENOMIC DNA]</scope>
    <source>
        <strain evidence="4 5">JCM 16595</strain>
    </source>
</reference>
<evidence type="ECO:0000313" key="5">
    <source>
        <dbReference type="Proteomes" id="UP000468388"/>
    </source>
</evidence>
<proteinExistence type="predicted"/>
<sequence>MAWNADLYKEKHAFVFQYGNSVVEWLEPKEGEKILDLGCGTGELTAQIAASGAQVTGIDSSVSMIANAKQHFPDIRFVVADATSFTLPGKFDAVFSNATLHWIRQKEKVLDRIHQHLVPGGRLVLEMGGKGNVDDIMGALEKAMKNHGYTFKPFWYFPSVGEYTSLLEEYDFRVNQVQYFDRETELADPENGIVEWLRMFGDNLMEEVPTTELDTILHEAQELLRATNFRNGKWFTKYVRLRVKAQRIEPVVTDL</sequence>
<dbReference type="InterPro" id="IPR041698">
    <property type="entry name" value="Methyltransf_25"/>
</dbReference>
<dbReference type="SUPFAM" id="SSF53335">
    <property type="entry name" value="S-adenosyl-L-methionine-dependent methyltransferases"/>
    <property type="match status" value="1"/>
</dbReference>
<dbReference type="RefSeq" id="WP_157299636.1">
    <property type="nucleotide sequence ID" value="NZ_BAAAZB010000010.1"/>
</dbReference>
<dbReference type="CDD" id="cd02440">
    <property type="entry name" value="AdoMet_MTases"/>
    <property type="match status" value="1"/>
</dbReference>
<name>A0A6N8J6X2_9BACT</name>
<dbReference type="PANTHER" id="PTHR43861">
    <property type="entry name" value="TRANS-ACONITATE 2-METHYLTRANSFERASE-RELATED"/>
    <property type="match status" value="1"/>
</dbReference>
<dbReference type="Pfam" id="PF13649">
    <property type="entry name" value="Methyltransf_25"/>
    <property type="match status" value="1"/>
</dbReference>
<feature type="domain" description="Methyltransferase" evidence="3">
    <location>
        <begin position="34"/>
        <end position="121"/>
    </location>
</feature>
<dbReference type="InterPro" id="IPR029063">
    <property type="entry name" value="SAM-dependent_MTases_sf"/>
</dbReference>
<dbReference type="PANTHER" id="PTHR43861:SF1">
    <property type="entry name" value="TRANS-ACONITATE 2-METHYLTRANSFERASE"/>
    <property type="match status" value="1"/>
</dbReference>